<accession>A0ABR2DRZ8</accession>
<comment type="caution">
    <text evidence="1">The sequence shown here is derived from an EMBL/GenBank/DDBJ whole genome shotgun (WGS) entry which is preliminary data.</text>
</comment>
<evidence type="ECO:0000313" key="1">
    <source>
        <dbReference type="EMBL" id="KAK8545683.1"/>
    </source>
</evidence>
<proteinExistence type="predicted"/>
<sequence length="142" mass="15513">MQGNNDGCLEGIESNRHLGECELKGNPNNYNQLSGEGNRVLEEAERLQVPLIEKVERGIEGNVSHDDIMVGLEFDGEPRALEDVRCMGLESPNELNDLSGSIGPSGKVEEARKAVKLGKKLGIQFVGDENQVVRDIALMVKN</sequence>
<name>A0ABR2DRZ8_9ROSI</name>
<gene>
    <name evidence="1" type="ORF">V6N12_026512</name>
</gene>
<reference evidence="1 2" key="1">
    <citation type="journal article" date="2024" name="G3 (Bethesda)">
        <title>Genome assembly of Hibiscus sabdariffa L. provides insights into metabolisms of medicinal natural products.</title>
        <authorList>
            <person name="Kim T."/>
        </authorList>
    </citation>
    <scope>NUCLEOTIDE SEQUENCE [LARGE SCALE GENOMIC DNA]</scope>
    <source>
        <strain evidence="1">TK-2024</strain>
        <tissue evidence="1">Old leaves</tissue>
    </source>
</reference>
<dbReference type="EMBL" id="JBBPBM010000023">
    <property type="protein sequence ID" value="KAK8545683.1"/>
    <property type="molecule type" value="Genomic_DNA"/>
</dbReference>
<evidence type="ECO:0000313" key="2">
    <source>
        <dbReference type="Proteomes" id="UP001472677"/>
    </source>
</evidence>
<protein>
    <submittedName>
        <fullName evidence="1">Uncharacterized protein</fullName>
    </submittedName>
</protein>
<organism evidence="1 2">
    <name type="scientific">Hibiscus sabdariffa</name>
    <name type="common">roselle</name>
    <dbReference type="NCBI Taxonomy" id="183260"/>
    <lineage>
        <taxon>Eukaryota</taxon>
        <taxon>Viridiplantae</taxon>
        <taxon>Streptophyta</taxon>
        <taxon>Embryophyta</taxon>
        <taxon>Tracheophyta</taxon>
        <taxon>Spermatophyta</taxon>
        <taxon>Magnoliopsida</taxon>
        <taxon>eudicotyledons</taxon>
        <taxon>Gunneridae</taxon>
        <taxon>Pentapetalae</taxon>
        <taxon>rosids</taxon>
        <taxon>malvids</taxon>
        <taxon>Malvales</taxon>
        <taxon>Malvaceae</taxon>
        <taxon>Malvoideae</taxon>
        <taxon>Hibiscus</taxon>
    </lineage>
</organism>
<keyword evidence="2" id="KW-1185">Reference proteome</keyword>
<dbReference type="Proteomes" id="UP001472677">
    <property type="component" value="Unassembled WGS sequence"/>
</dbReference>